<dbReference type="InterPro" id="IPR040372">
    <property type="entry name" value="YaeB-like"/>
</dbReference>
<comment type="similarity">
    <text evidence="2">Belongs to the tRNA methyltransferase O family.</text>
</comment>
<dbReference type="OrthoDB" id="9804309at2"/>
<evidence type="ECO:0000256" key="2">
    <source>
        <dbReference type="ARBA" id="ARBA00033753"/>
    </source>
</evidence>
<gene>
    <name evidence="4" type="ORF">PHY01_49010</name>
</gene>
<evidence type="ECO:0000259" key="3">
    <source>
        <dbReference type="PROSITE" id="PS51668"/>
    </source>
</evidence>
<dbReference type="RefSeq" id="WP_141282263.1">
    <property type="nucleotide sequence ID" value="NZ_BAAARZ010000052.1"/>
</dbReference>
<dbReference type="CDD" id="cd09281">
    <property type="entry name" value="UPF0066"/>
    <property type="match status" value="1"/>
</dbReference>
<proteinExistence type="inferred from homology"/>
<accession>A0A4Y3WVL2</accession>
<dbReference type="InterPro" id="IPR036413">
    <property type="entry name" value="YaeB-like_sf"/>
</dbReference>
<dbReference type="AlphaFoldDB" id="A0A4Y3WVL2"/>
<sequence>MTDGPPDLCGSEQARIRASTPAFAPIGYVRSDYRQPAATPIQSTRNSTAEGRVEVFPEHVAALDGIADFDYVWLLLWLDRAAPPPADGQVVPFMLAGSDRRFGVFATRHPARPNPIGLSVVRVVEVDGSGITFRGVDACHGTPVLDIKPWEQHLDVPGYADGWAAVSAIRGGWYSAAGVAGSGQLLPGSPASQALPGGSAP</sequence>
<feature type="domain" description="TsaA-like" evidence="3">
    <location>
        <begin position="23"/>
        <end position="159"/>
    </location>
</feature>
<evidence type="ECO:0000313" key="5">
    <source>
        <dbReference type="Proteomes" id="UP000320338"/>
    </source>
</evidence>
<dbReference type="InterPro" id="IPR023370">
    <property type="entry name" value="TrmO-like_N"/>
</dbReference>
<dbReference type="Gene3D" id="2.40.30.70">
    <property type="entry name" value="YaeB-like"/>
    <property type="match status" value="1"/>
</dbReference>
<dbReference type="InterPro" id="IPR036414">
    <property type="entry name" value="YaeB_N_sf"/>
</dbReference>
<name>A0A4Y3WVL2_9PSEU</name>
<protein>
    <recommendedName>
        <fullName evidence="3">TsaA-like domain-containing protein</fullName>
    </recommendedName>
</protein>
<dbReference type="SUPFAM" id="SSF118196">
    <property type="entry name" value="YaeB-like"/>
    <property type="match status" value="1"/>
</dbReference>
<dbReference type="Proteomes" id="UP000320338">
    <property type="component" value="Unassembled WGS sequence"/>
</dbReference>
<dbReference type="EMBL" id="BJNG01000049">
    <property type="protein sequence ID" value="GEC22618.1"/>
    <property type="molecule type" value="Genomic_DNA"/>
</dbReference>
<keyword evidence="1" id="KW-0949">S-adenosyl-L-methionine</keyword>
<reference evidence="4 5" key="1">
    <citation type="submission" date="2019-06" db="EMBL/GenBank/DDBJ databases">
        <title>Whole genome shotgun sequence of Pseudonocardia hydrocarbonoxydans NBRC 14498.</title>
        <authorList>
            <person name="Hosoyama A."/>
            <person name="Uohara A."/>
            <person name="Ohji S."/>
            <person name="Ichikawa N."/>
        </authorList>
    </citation>
    <scope>NUCLEOTIDE SEQUENCE [LARGE SCALE GENOMIC DNA]</scope>
    <source>
        <strain evidence="4 5">NBRC 14498</strain>
    </source>
</reference>
<organism evidence="4 5">
    <name type="scientific">Pseudonocardia hydrocarbonoxydans</name>
    <dbReference type="NCBI Taxonomy" id="76726"/>
    <lineage>
        <taxon>Bacteria</taxon>
        <taxon>Bacillati</taxon>
        <taxon>Actinomycetota</taxon>
        <taxon>Actinomycetes</taxon>
        <taxon>Pseudonocardiales</taxon>
        <taxon>Pseudonocardiaceae</taxon>
        <taxon>Pseudonocardia</taxon>
    </lineage>
</organism>
<evidence type="ECO:0000313" key="4">
    <source>
        <dbReference type="EMBL" id="GEC22618.1"/>
    </source>
</evidence>
<evidence type="ECO:0000256" key="1">
    <source>
        <dbReference type="ARBA" id="ARBA00022691"/>
    </source>
</evidence>
<dbReference type="PANTHER" id="PTHR12818:SF0">
    <property type="entry name" value="TRNA (ADENINE(37)-N6)-METHYLTRANSFERASE"/>
    <property type="match status" value="1"/>
</dbReference>
<comment type="caution">
    <text evidence="4">The sequence shown here is derived from an EMBL/GenBank/DDBJ whole genome shotgun (WGS) entry which is preliminary data.</text>
</comment>
<dbReference type="Pfam" id="PF01980">
    <property type="entry name" value="TrmO_N"/>
    <property type="match status" value="1"/>
</dbReference>
<dbReference type="NCBIfam" id="TIGR00104">
    <property type="entry name" value="tRNA_TsaA"/>
    <property type="match status" value="1"/>
</dbReference>
<dbReference type="PROSITE" id="PS51668">
    <property type="entry name" value="TSAA_2"/>
    <property type="match status" value="1"/>
</dbReference>
<keyword evidence="5" id="KW-1185">Reference proteome</keyword>
<dbReference type="PANTHER" id="PTHR12818">
    <property type="entry name" value="TRNA (ADENINE(37)-N6)-METHYLTRANSFERASE"/>
    <property type="match status" value="1"/>
</dbReference>